<reference evidence="2 3" key="1">
    <citation type="submission" date="2016-10" db="EMBL/GenBank/DDBJ databases">
        <title>Proteomics and genomics reveal pathogen-plant mechanisms compatible with a hemibiotrophic lifestyle of Diplodia corticola.</title>
        <authorList>
            <person name="Fernandes I."/>
            <person name="De Jonge R."/>
            <person name="Van De Peer Y."/>
            <person name="Devreese B."/>
            <person name="Alves A."/>
            <person name="Esteves A.C."/>
        </authorList>
    </citation>
    <scope>NUCLEOTIDE SEQUENCE [LARGE SCALE GENOMIC DNA]</scope>
    <source>
        <strain evidence="2 3">CBS 112549</strain>
    </source>
</reference>
<keyword evidence="1" id="KW-0472">Membrane</keyword>
<feature type="transmembrane region" description="Helical" evidence="1">
    <location>
        <begin position="149"/>
        <end position="168"/>
    </location>
</feature>
<feature type="transmembrane region" description="Helical" evidence="1">
    <location>
        <begin position="115"/>
        <end position="137"/>
    </location>
</feature>
<dbReference type="GO" id="GO:0045121">
    <property type="term" value="C:membrane raft"/>
    <property type="evidence" value="ECO:0007669"/>
    <property type="project" value="TreeGrafter"/>
</dbReference>
<proteinExistence type="predicted"/>
<evidence type="ECO:0000256" key="1">
    <source>
        <dbReference type="SAM" id="Phobius"/>
    </source>
</evidence>
<name>A0A1J9S1M1_9PEZI</name>
<evidence type="ECO:0000313" key="3">
    <source>
        <dbReference type="Proteomes" id="UP000183809"/>
    </source>
</evidence>
<dbReference type="Pfam" id="PF06687">
    <property type="entry name" value="SUR7"/>
    <property type="match status" value="1"/>
</dbReference>
<dbReference type="GO" id="GO:0006897">
    <property type="term" value="P:endocytosis"/>
    <property type="evidence" value="ECO:0007669"/>
    <property type="project" value="TreeGrafter"/>
</dbReference>
<protein>
    <submittedName>
        <fullName evidence="2">Cortical patch protein</fullName>
    </submittedName>
</protein>
<dbReference type="InterPro" id="IPR009571">
    <property type="entry name" value="SUR7/Rim9-like_fungi"/>
</dbReference>
<gene>
    <name evidence="2" type="ORF">BKCO1_2600057</name>
</gene>
<dbReference type="GO" id="GO:0005938">
    <property type="term" value="C:cell cortex"/>
    <property type="evidence" value="ECO:0007669"/>
    <property type="project" value="TreeGrafter"/>
</dbReference>
<keyword evidence="1" id="KW-1133">Transmembrane helix</keyword>
<dbReference type="GO" id="GO:0030866">
    <property type="term" value="P:cortical actin cytoskeleton organization"/>
    <property type="evidence" value="ECO:0007669"/>
    <property type="project" value="TreeGrafter"/>
</dbReference>
<evidence type="ECO:0000313" key="2">
    <source>
        <dbReference type="EMBL" id="OJD33916.1"/>
    </source>
</evidence>
<dbReference type="PANTHER" id="PTHR36414:SF1">
    <property type="entry name" value="PROTEIN SUR7"/>
    <property type="match status" value="1"/>
</dbReference>
<dbReference type="Proteomes" id="UP000183809">
    <property type="component" value="Unassembled WGS sequence"/>
</dbReference>
<dbReference type="EMBL" id="MNUE01000026">
    <property type="protein sequence ID" value="OJD33916.1"/>
    <property type="molecule type" value="Genomic_DNA"/>
</dbReference>
<feature type="transmembrane region" description="Helical" evidence="1">
    <location>
        <begin position="188"/>
        <end position="210"/>
    </location>
</feature>
<dbReference type="RefSeq" id="XP_020130176.1">
    <property type="nucleotide sequence ID" value="XM_020273457.1"/>
</dbReference>
<dbReference type="AlphaFoldDB" id="A0A1J9S1M1"/>
<keyword evidence="1" id="KW-0812">Transmembrane</keyword>
<dbReference type="GeneID" id="31013718"/>
<keyword evidence="3" id="KW-1185">Reference proteome</keyword>
<sequence length="249" mass="27151">MAARPLFSIAALVLLAGGIVLQFLVILSGGVSGTPENQIYFLEASTDGVSPGTRNPSRWTFWSVCGKDSNGHNADCGAVVPALPFDPPRNFGTSTGVPDQFSGTHHYYYLSRFMFAFYLIALFFAAIALFTGLLALCSRLGGYLSGFNTFVALFFQTITAALMTAWTVQARAAFKSNNQSARLGVKAYAFTWSAMACFLLSTVLFCMSGAHRKDSVYTKRSFFGRKASTRSRGSFIDGESQRRVKDDYS</sequence>
<comment type="caution">
    <text evidence="2">The sequence shown here is derived from an EMBL/GenBank/DDBJ whole genome shotgun (WGS) entry which is preliminary data.</text>
</comment>
<accession>A0A1J9S1M1</accession>
<dbReference type="PANTHER" id="PTHR36414">
    <property type="entry name" value="PROTEIN SUR7"/>
    <property type="match status" value="1"/>
</dbReference>
<dbReference type="GO" id="GO:0032185">
    <property type="term" value="P:septin cytoskeleton organization"/>
    <property type="evidence" value="ECO:0007669"/>
    <property type="project" value="TreeGrafter"/>
</dbReference>
<dbReference type="GO" id="GO:0005886">
    <property type="term" value="C:plasma membrane"/>
    <property type="evidence" value="ECO:0007669"/>
    <property type="project" value="InterPro"/>
</dbReference>
<organism evidence="2 3">
    <name type="scientific">Diplodia corticola</name>
    <dbReference type="NCBI Taxonomy" id="236234"/>
    <lineage>
        <taxon>Eukaryota</taxon>
        <taxon>Fungi</taxon>
        <taxon>Dikarya</taxon>
        <taxon>Ascomycota</taxon>
        <taxon>Pezizomycotina</taxon>
        <taxon>Dothideomycetes</taxon>
        <taxon>Dothideomycetes incertae sedis</taxon>
        <taxon>Botryosphaeriales</taxon>
        <taxon>Botryosphaeriaceae</taxon>
        <taxon>Diplodia</taxon>
    </lineage>
</organism>
<dbReference type="GO" id="GO:0031505">
    <property type="term" value="P:fungal-type cell wall organization"/>
    <property type="evidence" value="ECO:0007669"/>
    <property type="project" value="TreeGrafter"/>
</dbReference>
<dbReference type="OrthoDB" id="5419460at2759"/>